<accession>A0A9X3D526</accession>
<proteinExistence type="predicted"/>
<gene>
    <name evidence="5" type="ORF">OSB52_10570</name>
</gene>
<keyword evidence="2 4" id="KW-0472">Membrane</keyword>
<feature type="region of interest" description="Disordered" evidence="3">
    <location>
        <begin position="1"/>
        <end position="22"/>
    </location>
</feature>
<dbReference type="AlphaFoldDB" id="A0A9X3D526"/>
<organism evidence="5 6">
    <name type="scientific">Gordonia aquimaris</name>
    <dbReference type="NCBI Taxonomy" id="2984863"/>
    <lineage>
        <taxon>Bacteria</taxon>
        <taxon>Bacillati</taxon>
        <taxon>Actinomycetota</taxon>
        <taxon>Actinomycetes</taxon>
        <taxon>Mycobacteriales</taxon>
        <taxon>Gordoniaceae</taxon>
        <taxon>Gordonia</taxon>
    </lineage>
</organism>
<feature type="transmembrane region" description="Helical" evidence="4">
    <location>
        <begin position="57"/>
        <end position="82"/>
    </location>
</feature>
<keyword evidence="4" id="KW-1133">Transmembrane helix</keyword>
<name>A0A9X3D526_9ACTN</name>
<dbReference type="PANTHER" id="PTHR37042">
    <property type="entry name" value="OUTER MEMBRANE PROTEIN RV1973"/>
    <property type="match status" value="1"/>
</dbReference>
<evidence type="ECO:0000313" key="6">
    <source>
        <dbReference type="Proteomes" id="UP001143347"/>
    </source>
</evidence>
<dbReference type="EMBL" id="JAPKFM010000009">
    <property type="protein sequence ID" value="MCX2964534.1"/>
    <property type="molecule type" value="Genomic_DNA"/>
</dbReference>
<comment type="subcellular location">
    <subcellularLocation>
        <location evidence="1">Membrane</location>
    </subcellularLocation>
</comment>
<reference evidence="5" key="1">
    <citation type="submission" date="2022-10" db="EMBL/GenBank/DDBJ databases">
        <title>WGS of marine actinomycetes from Thailand.</title>
        <authorList>
            <person name="Thawai C."/>
        </authorList>
    </citation>
    <scope>NUCLEOTIDE SEQUENCE</scope>
    <source>
        <strain evidence="5">SW21</strain>
    </source>
</reference>
<evidence type="ECO:0000256" key="2">
    <source>
        <dbReference type="ARBA" id="ARBA00023136"/>
    </source>
</evidence>
<evidence type="ECO:0000256" key="3">
    <source>
        <dbReference type="SAM" id="MobiDB-lite"/>
    </source>
</evidence>
<sequence length="219" mass="22471">MTSSDSRGAGAPDHALDASEHALDDARRRVEQATRAARRARIDASDALRARARRRSAWFRGVIAIAGAVIIVASGVLVAVVMHNHASAERSAAADAALAAASSSVASLLTADPADAGGYVNRAVAVTTGDQRDRIEAARDSLVAEVTAQAEPSSGRVLSAGLITDPDSDAEGAEAAALVVAEASDPQLIGAQGDDTRVTIEVTMIRAGQDWLISRAVLT</sequence>
<evidence type="ECO:0000256" key="4">
    <source>
        <dbReference type="SAM" id="Phobius"/>
    </source>
</evidence>
<dbReference type="GO" id="GO:0016020">
    <property type="term" value="C:membrane"/>
    <property type="evidence" value="ECO:0007669"/>
    <property type="project" value="UniProtKB-SubCell"/>
</dbReference>
<keyword evidence="4" id="KW-0812">Transmembrane</keyword>
<evidence type="ECO:0008006" key="7">
    <source>
        <dbReference type="Google" id="ProtNLM"/>
    </source>
</evidence>
<dbReference type="Proteomes" id="UP001143347">
    <property type="component" value="Unassembled WGS sequence"/>
</dbReference>
<comment type="caution">
    <text evidence="5">The sequence shown here is derived from an EMBL/GenBank/DDBJ whole genome shotgun (WGS) entry which is preliminary data.</text>
</comment>
<keyword evidence="6" id="KW-1185">Reference proteome</keyword>
<evidence type="ECO:0000313" key="5">
    <source>
        <dbReference type="EMBL" id="MCX2964534.1"/>
    </source>
</evidence>
<protein>
    <recommendedName>
        <fullName evidence="7">Mce-associated membrane protein</fullName>
    </recommendedName>
</protein>
<evidence type="ECO:0000256" key="1">
    <source>
        <dbReference type="ARBA" id="ARBA00004370"/>
    </source>
</evidence>
<dbReference type="RefSeq" id="WP_235723569.1">
    <property type="nucleotide sequence ID" value="NZ_JAPKFM010000009.1"/>
</dbReference>
<dbReference type="PANTHER" id="PTHR37042:SF4">
    <property type="entry name" value="OUTER MEMBRANE PROTEIN RV1973"/>
    <property type="match status" value="1"/>
</dbReference>